<feature type="transmembrane region" description="Helical" evidence="2">
    <location>
        <begin position="52"/>
        <end position="73"/>
    </location>
</feature>
<dbReference type="AlphaFoldDB" id="A0A2G8QWU3"/>
<gene>
    <name evidence="3" type="ORF">P775_27700</name>
</gene>
<feature type="transmembrane region" description="Helical" evidence="2">
    <location>
        <begin position="263"/>
        <end position="284"/>
    </location>
</feature>
<evidence type="ECO:0000313" key="3">
    <source>
        <dbReference type="EMBL" id="PIL13752.1"/>
    </source>
</evidence>
<feature type="transmembrane region" description="Helical" evidence="2">
    <location>
        <begin position="120"/>
        <end position="142"/>
    </location>
</feature>
<organism evidence="3 4">
    <name type="scientific">Puniceibacterium antarcticum</name>
    <dbReference type="NCBI Taxonomy" id="1206336"/>
    <lineage>
        <taxon>Bacteria</taxon>
        <taxon>Pseudomonadati</taxon>
        <taxon>Pseudomonadota</taxon>
        <taxon>Alphaproteobacteria</taxon>
        <taxon>Rhodobacterales</taxon>
        <taxon>Paracoccaceae</taxon>
        <taxon>Puniceibacterium</taxon>
    </lineage>
</organism>
<dbReference type="InterPro" id="IPR052528">
    <property type="entry name" value="Sugar_transport-like"/>
</dbReference>
<dbReference type="Proteomes" id="UP000231259">
    <property type="component" value="Unassembled WGS sequence"/>
</dbReference>
<feature type="transmembrane region" description="Helical" evidence="2">
    <location>
        <begin position="239"/>
        <end position="257"/>
    </location>
</feature>
<dbReference type="InterPro" id="IPR036259">
    <property type="entry name" value="MFS_trans_sf"/>
</dbReference>
<feature type="transmembrane region" description="Helical" evidence="2">
    <location>
        <begin position="384"/>
        <end position="408"/>
    </location>
</feature>
<evidence type="ECO:0000256" key="2">
    <source>
        <dbReference type="SAM" id="Phobius"/>
    </source>
</evidence>
<dbReference type="EMBL" id="AWWI01000182">
    <property type="protein sequence ID" value="PIL13752.1"/>
    <property type="molecule type" value="Genomic_DNA"/>
</dbReference>
<evidence type="ECO:0000256" key="1">
    <source>
        <dbReference type="SAM" id="MobiDB-lite"/>
    </source>
</evidence>
<keyword evidence="2" id="KW-0812">Transmembrane</keyword>
<keyword evidence="4" id="KW-1185">Reference proteome</keyword>
<comment type="caution">
    <text evidence="3">The sequence shown here is derived from an EMBL/GenBank/DDBJ whole genome shotgun (WGS) entry which is preliminary data.</text>
</comment>
<feature type="transmembrane region" description="Helical" evidence="2">
    <location>
        <begin position="163"/>
        <end position="184"/>
    </location>
</feature>
<keyword evidence="2" id="KW-1133">Transmembrane helix</keyword>
<keyword evidence="2" id="KW-0472">Membrane</keyword>
<dbReference type="PANTHER" id="PTHR23526:SF2">
    <property type="entry name" value="MAJOR FACILITATOR SUPERFAMILY (MFS) PROFILE DOMAIN-CONTAINING PROTEIN"/>
    <property type="match status" value="1"/>
</dbReference>
<evidence type="ECO:0008006" key="5">
    <source>
        <dbReference type="Google" id="ProtNLM"/>
    </source>
</evidence>
<dbReference type="Gene3D" id="1.20.1250.20">
    <property type="entry name" value="MFS general substrate transporter like domains"/>
    <property type="match status" value="2"/>
</dbReference>
<feature type="transmembrane region" description="Helical" evidence="2">
    <location>
        <begin position="296"/>
        <end position="317"/>
    </location>
</feature>
<evidence type="ECO:0000313" key="4">
    <source>
        <dbReference type="Proteomes" id="UP000231259"/>
    </source>
</evidence>
<dbReference type="SUPFAM" id="SSF103473">
    <property type="entry name" value="MFS general substrate transporter"/>
    <property type="match status" value="1"/>
</dbReference>
<feature type="transmembrane region" description="Helical" evidence="2">
    <location>
        <begin position="323"/>
        <end position="340"/>
    </location>
</feature>
<name>A0A2G8QWU3_9RHOB</name>
<proteinExistence type="predicted"/>
<feature type="transmembrane region" description="Helical" evidence="2">
    <location>
        <begin position="360"/>
        <end position="378"/>
    </location>
</feature>
<accession>A0A2G8QWU3</accession>
<dbReference type="PANTHER" id="PTHR23526">
    <property type="entry name" value="INTEGRAL MEMBRANE TRANSPORT PROTEIN-RELATED"/>
    <property type="match status" value="1"/>
</dbReference>
<feature type="transmembrane region" description="Helical" evidence="2">
    <location>
        <begin position="94"/>
        <end position="114"/>
    </location>
</feature>
<sequence length="414" mass="42757">MADLSKDLYGTVTDDDGQATQREARNGGKHMVSLSLTKVADGLIDPKLVLSWLMNALGAPAVLIGLLVPVREAGALLPQMLMAGWVQSLEHRKWAWVLGCLGQGVAAFVIALAALMLQGWIAGGVIVAALAVLAVSRALCSVSYKDILGKTIPKTRRGAVKGVAGSVSSAAVIVFALLLMSGLLQDVTPLALAVGFAACLWLLAALLFSRLEEEASERGARDTLDFTPIREDAQFRRFVAVRGLLTVTALAPPYLVLLAGDSALQGLGAMVLASSLAAFLSSYVWGRLSDQSSRRVLALSGFGGAVAMALAVAVSLAGWAGPIWVLPVILFVLMIAYQGVRSGRGIYLVDMAPEDGRASYAALANTLIGGLLLVTGLIGGGLSFIGPVAALAGFALLSLAGGALALGLKEVEQG</sequence>
<dbReference type="OrthoDB" id="1117124at2"/>
<protein>
    <recommendedName>
        <fullName evidence="5">MFS transporter permease</fullName>
    </recommendedName>
</protein>
<feature type="transmembrane region" description="Helical" evidence="2">
    <location>
        <begin position="190"/>
        <end position="208"/>
    </location>
</feature>
<reference evidence="3 4" key="1">
    <citation type="submission" date="2013-09" db="EMBL/GenBank/DDBJ databases">
        <title>Genome sequencing of Phaeobacter antarcticus sp. nov. SM1211.</title>
        <authorList>
            <person name="Zhang X.-Y."/>
            <person name="Liu C."/>
            <person name="Chen X.-L."/>
            <person name="Xie B.-B."/>
            <person name="Qin Q.-L."/>
            <person name="Rong J.-C."/>
            <person name="Zhang Y.-Z."/>
        </authorList>
    </citation>
    <scope>NUCLEOTIDE SEQUENCE [LARGE SCALE GENOMIC DNA]</scope>
    <source>
        <strain evidence="3 4">SM1211</strain>
    </source>
</reference>
<feature type="region of interest" description="Disordered" evidence="1">
    <location>
        <begin position="1"/>
        <end position="26"/>
    </location>
</feature>
<dbReference type="RefSeq" id="WP_099913778.1">
    <property type="nucleotide sequence ID" value="NZ_AWWI01000182.1"/>
</dbReference>